<evidence type="ECO:0000313" key="3">
    <source>
        <dbReference type="EMBL" id="KAK0634009.1"/>
    </source>
</evidence>
<evidence type="ECO:0000256" key="1">
    <source>
        <dbReference type="SAM" id="MobiDB-lite"/>
    </source>
</evidence>
<gene>
    <name evidence="3" type="ORF">B0T14DRAFT_85145</name>
</gene>
<keyword evidence="2" id="KW-0472">Membrane</keyword>
<protein>
    <submittedName>
        <fullName evidence="3">Uncharacterized protein</fullName>
    </submittedName>
</protein>
<keyword evidence="2" id="KW-1133">Transmembrane helix</keyword>
<dbReference type="AlphaFoldDB" id="A0AA40CE14"/>
<sequence length="390" mass="42701">MGAFIGRRGRAPAEEAIHAVPDMAQSFPGRTLGPFPPPMPEFNNFQSLQLSNALCRPPASHEPAEFSSPIQEFHPGSTEPIHGYQPDRPTEPQTYGLVPVPRELPVADRVNNGASDSAFGQAVPAEPLPTPPLMVAGNSSAPPSPTLPAAQGSALPTLEPALEGKGNPNSSVAVKEATENSDQYDTSRPLCSLHLLCYRSGGRPPCRGQLITALKSRFPDEQSYEALVKEHVEYIVTDEKLFEQMRHVYETKMCGFFRQYLSLKSLRSLRLLSFTPTTRPTQVLLDDLVLQEVMYAYNHPSKISSGTQWVEWVFRLREADKRHAIEFVEHWNGTRIAIAGTIPWASSCMVGILWTSLGGDAQTAFTVAGFILSSLSFMLALLAVVSSIES</sequence>
<proteinExistence type="predicted"/>
<keyword evidence="2" id="KW-0812">Transmembrane</keyword>
<organism evidence="3 4">
    <name type="scientific">Immersiella caudata</name>
    <dbReference type="NCBI Taxonomy" id="314043"/>
    <lineage>
        <taxon>Eukaryota</taxon>
        <taxon>Fungi</taxon>
        <taxon>Dikarya</taxon>
        <taxon>Ascomycota</taxon>
        <taxon>Pezizomycotina</taxon>
        <taxon>Sordariomycetes</taxon>
        <taxon>Sordariomycetidae</taxon>
        <taxon>Sordariales</taxon>
        <taxon>Lasiosphaeriaceae</taxon>
        <taxon>Immersiella</taxon>
    </lineage>
</organism>
<keyword evidence="4" id="KW-1185">Reference proteome</keyword>
<evidence type="ECO:0000256" key="2">
    <source>
        <dbReference type="SAM" id="Phobius"/>
    </source>
</evidence>
<feature type="region of interest" description="Disordered" evidence="1">
    <location>
        <begin position="55"/>
        <end position="183"/>
    </location>
</feature>
<comment type="caution">
    <text evidence="3">The sequence shown here is derived from an EMBL/GenBank/DDBJ whole genome shotgun (WGS) entry which is preliminary data.</text>
</comment>
<reference evidence="3" key="1">
    <citation type="submission" date="2023-06" db="EMBL/GenBank/DDBJ databases">
        <title>Genome-scale phylogeny and comparative genomics of the fungal order Sordariales.</title>
        <authorList>
            <consortium name="Lawrence Berkeley National Laboratory"/>
            <person name="Hensen N."/>
            <person name="Bonometti L."/>
            <person name="Westerberg I."/>
            <person name="Brannstrom I.O."/>
            <person name="Guillou S."/>
            <person name="Cros-Aarteil S."/>
            <person name="Calhoun S."/>
            <person name="Haridas S."/>
            <person name="Kuo A."/>
            <person name="Mondo S."/>
            <person name="Pangilinan J."/>
            <person name="Riley R."/>
            <person name="Labutti K."/>
            <person name="Andreopoulos B."/>
            <person name="Lipzen A."/>
            <person name="Chen C."/>
            <person name="Yanf M."/>
            <person name="Daum C."/>
            <person name="Ng V."/>
            <person name="Clum A."/>
            <person name="Steindorff A."/>
            <person name="Ohm R."/>
            <person name="Martin F."/>
            <person name="Silar P."/>
            <person name="Natvig D."/>
            <person name="Lalanne C."/>
            <person name="Gautier V."/>
            <person name="Ament-Velasquez S.L."/>
            <person name="Kruys A."/>
            <person name="Hutchinson M.I."/>
            <person name="Powell A.J."/>
            <person name="Barry K."/>
            <person name="Miller A.N."/>
            <person name="Grigoriev I.V."/>
            <person name="Debuchy R."/>
            <person name="Gladieux P."/>
            <person name="Thoren M.H."/>
            <person name="Johannesson H."/>
        </authorList>
    </citation>
    <scope>NUCLEOTIDE SEQUENCE</scope>
    <source>
        <strain evidence="3">CBS 606.72</strain>
    </source>
</reference>
<feature type="transmembrane region" description="Helical" evidence="2">
    <location>
        <begin position="363"/>
        <end position="385"/>
    </location>
</feature>
<feature type="transmembrane region" description="Helical" evidence="2">
    <location>
        <begin position="336"/>
        <end position="357"/>
    </location>
</feature>
<evidence type="ECO:0000313" key="4">
    <source>
        <dbReference type="Proteomes" id="UP001175000"/>
    </source>
</evidence>
<dbReference type="EMBL" id="JAULSU010000001">
    <property type="protein sequence ID" value="KAK0634009.1"/>
    <property type="molecule type" value="Genomic_DNA"/>
</dbReference>
<accession>A0AA40CE14</accession>
<name>A0AA40CE14_9PEZI</name>
<dbReference type="Proteomes" id="UP001175000">
    <property type="component" value="Unassembled WGS sequence"/>
</dbReference>